<dbReference type="GO" id="GO:0046872">
    <property type="term" value="F:metal ion binding"/>
    <property type="evidence" value="ECO:0007669"/>
    <property type="project" value="UniProtKB-KW"/>
</dbReference>
<dbReference type="CDD" id="cd16027">
    <property type="entry name" value="SGSH"/>
    <property type="match status" value="1"/>
</dbReference>
<organism evidence="8 9">
    <name type="scientific">Kiritimatiella glycovorans</name>
    <dbReference type="NCBI Taxonomy" id="1307763"/>
    <lineage>
        <taxon>Bacteria</taxon>
        <taxon>Pseudomonadati</taxon>
        <taxon>Kiritimatiellota</taxon>
        <taxon>Kiritimatiellia</taxon>
        <taxon>Kiritimatiellales</taxon>
        <taxon>Kiritimatiellaceae</taxon>
        <taxon>Kiritimatiella</taxon>
    </lineage>
</organism>
<dbReference type="GO" id="GO:0004065">
    <property type="term" value="F:arylsulfatase activity"/>
    <property type="evidence" value="ECO:0007669"/>
    <property type="project" value="UniProtKB-EC"/>
</dbReference>
<dbReference type="AlphaFoldDB" id="A0A0G3EH13"/>
<dbReference type="Gene3D" id="3.40.720.10">
    <property type="entry name" value="Alkaline Phosphatase, subunit A"/>
    <property type="match status" value="1"/>
</dbReference>
<dbReference type="EC" id="3.1.6.1" evidence="8"/>
<reference evidence="9" key="1">
    <citation type="submission" date="2015-02" db="EMBL/GenBank/DDBJ databases">
        <title>Description and complete genome sequence of the first cultured representative of the subdivision 5 of the Verrucomicrobia phylum.</title>
        <authorList>
            <person name="Spring S."/>
            <person name="Bunk B."/>
            <person name="Sproer C."/>
            <person name="Klenk H.-P."/>
        </authorList>
    </citation>
    <scope>NUCLEOTIDE SEQUENCE [LARGE SCALE GENOMIC DNA]</scope>
    <source>
        <strain evidence="9">L21-Fru-AB</strain>
    </source>
</reference>
<evidence type="ECO:0000256" key="6">
    <source>
        <dbReference type="SAM" id="SignalP"/>
    </source>
</evidence>
<keyword evidence="4" id="KW-0106">Calcium</keyword>
<feature type="domain" description="Sulfatase N-terminal" evidence="7">
    <location>
        <begin position="32"/>
        <end position="328"/>
    </location>
</feature>
<dbReference type="InterPro" id="IPR024607">
    <property type="entry name" value="Sulfatase_CS"/>
</dbReference>
<evidence type="ECO:0000259" key="7">
    <source>
        <dbReference type="Pfam" id="PF00884"/>
    </source>
</evidence>
<dbReference type="InterPro" id="IPR050738">
    <property type="entry name" value="Sulfatase"/>
</dbReference>
<evidence type="ECO:0000313" key="8">
    <source>
        <dbReference type="EMBL" id="AKJ63424.1"/>
    </source>
</evidence>
<dbReference type="RefSeq" id="WP_052880853.1">
    <property type="nucleotide sequence ID" value="NZ_CP010904.1"/>
</dbReference>
<dbReference type="PROSITE" id="PS00523">
    <property type="entry name" value="SULFATASE_1"/>
    <property type="match status" value="1"/>
</dbReference>
<evidence type="ECO:0000256" key="2">
    <source>
        <dbReference type="ARBA" id="ARBA00022723"/>
    </source>
</evidence>
<dbReference type="SUPFAM" id="SSF53649">
    <property type="entry name" value="Alkaline phosphatase-like"/>
    <property type="match status" value="1"/>
</dbReference>
<dbReference type="Pfam" id="PF00884">
    <property type="entry name" value="Sulfatase"/>
    <property type="match status" value="1"/>
</dbReference>
<keyword evidence="6" id="KW-0732">Signal</keyword>
<dbReference type="InterPro" id="IPR000917">
    <property type="entry name" value="Sulfatase_N"/>
</dbReference>
<dbReference type="EMBL" id="CP010904">
    <property type="protein sequence ID" value="AKJ63424.1"/>
    <property type="molecule type" value="Genomic_DNA"/>
</dbReference>
<comment type="similarity">
    <text evidence="1">Belongs to the sulfatase family.</text>
</comment>
<keyword evidence="9" id="KW-1185">Reference proteome</keyword>
<reference evidence="8 9" key="2">
    <citation type="journal article" date="2016" name="ISME J.">
        <title>Characterization of the first cultured representative of Verrucomicrobia subdivision 5 indicates the proposal of a novel phylum.</title>
        <authorList>
            <person name="Spring S."/>
            <person name="Bunk B."/>
            <person name="Sproer C."/>
            <person name="Schumann P."/>
            <person name="Rohde M."/>
            <person name="Tindall B.J."/>
            <person name="Klenk H.P."/>
        </authorList>
    </citation>
    <scope>NUCLEOTIDE SEQUENCE [LARGE SCALE GENOMIC DNA]</scope>
    <source>
        <strain evidence="8 9">L21-Fru-AB</strain>
    </source>
</reference>
<protein>
    <submittedName>
        <fullName evidence="8">Arylsulfatase</fullName>
        <ecNumber evidence="8">3.1.6.1</ecNumber>
    </submittedName>
</protein>
<evidence type="ECO:0000313" key="9">
    <source>
        <dbReference type="Proteomes" id="UP000035268"/>
    </source>
</evidence>
<accession>A0A0G3EH13</accession>
<dbReference type="Proteomes" id="UP000035268">
    <property type="component" value="Chromosome"/>
</dbReference>
<evidence type="ECO:0000256" key="1">
    <source>
        <dbReference type="ARBA" id="ARBA00008779"/>
    </source>
</evidence>
<evidence type="ECO:0000256" key="4">
    <source>
        <dbReference type="ARBA" id="ARBA00022837"/>
    </source>
</evidence>
<gene>
    <name evidence="8" type="ORF">L21SP4_00139</name>
</gene>
<keyword evidence="3 8" id="KW-0378">Hydrolase</keyword>
<dbReference type="PANTHER" id="PTHR42693">
    <property type="entry name" value="ARYLSULFATASE FAMILY MEMBER"/>
    <property type="match status" value="1"/>
</dbReference>
<feature type="region of interest" description="Disordered" evidence="5">
    <location>
        <begin position="471"/>
        <end position="501"/>
    </location>
</feature>
<name>A0A0G3EH13_9BACT</name>
<dbReference type="OrthoDB" id="9762324at2"/>
<dbReference type="InterPro" id="IPR017850">
    <property type="entry name" value="Alkaline_phosphatase_core_sf"/>
</dbReference>
<keyword evidence="2" id="KW-0479">Metal-binding</keyword>
<evidence type="ECO:0000256" key="3">
    <source>
        <dbReference type="ARBA" id="ARBA00022801"/>
    </source>
</evidence>
<dbReference type="STRING" id="1307763.L21SP4_00139"/>
<dbReference type="KEGG" id="vbl:L21SP4_00139"/>
<proteinExistence type="inferred from homology"/>
<evidence type="ECO:0000256" key="5">
    <source>
        <dbReference type="SAM" id="MobiDB-lite"/>
    </source>
</evidence>
<dbReference type="PANTHER" id="PTHR42693:SF53">
    <property type="entry name" value="ENDO-4-O-SULFATASE"/>
    <property type="match status" value="1"/>
</dbReference>
<feature type="signal peptide" evidence="6">
    <location>
        <begin position="1"/>
        <end position="27"/>
    </location>
</feature>
<sequence length="501" mass="57355" precursor="true">MVGFKEYRKSIRAALFAAALFPLLALAKPERPDLILIIADDLGQQIGCYGDPNADTPNLDRMAAEGVMFRNAHVTAASCSPSRGSIMTGLYPHQHGMMGLSHFGTERMHDDVPKLPNQLKKLGYRTALIGKSHFQPRDQFTFDYYNEDMGHINRDRDVLWQNERAADFLDAVPEDTPFFLIVSYIDPHRGASDVKGPYGPGRNIRFPRVKQGLPADPPKPEDIEPFPFYGLDSPEIREELADFYGAVARLDIGVGDLREKLEARGVWDDSLILFIGDHGPDVTRGKMAVYEWATRVPFIVNAPGAPEGLVREELVSSIDLFPTFIDAASAGESAPHQGRSLLGLLREGPAPAWRRYLFTEYITHVPWHFYPRYTARDHRYKLILNIYGGERENPLDPRNYCNAWWEAQKPKYREMPIRDVYERVEHPPRVELYDLRSDPYEFTNLASRADLQGVRENMLTAIDDWRRLTDDPFLDPAEREEQDRKGLDYRKQWEKRRGAGH</sequence>
<feature type="chain" id="PRO_5005184225" evidence="6">
    <location>
        <begin position="28"/>
        <end position="501"/>
    </location>
</feature>